<reference evidence="2 3" key="1">
    <citation type="submission" date="2018-02" db="EMBL/GenBank/DDBJ databases">
        <title>Genomic analysis of the strain RR4-38 isolated from a seawater recirculating aquaculture system.</title>
        <authorList>
            <person name="Kim Y.-S."/>
            <person name="Jang Y.H."/>
            <person name="Kim K.-H."/>
        </authorList>
    </citation>
    <scope>NUCLEOTIDE SEQUENCE [LARGE SCALE GENOMIC DNA]</scope>
    <source>
        <strain evidence="2 3">RR4-38</strain>
    </source>
</reference>
<feature type="signal peptide" evidence="1">
    <location>
        <begin position="1"/>
        <end position="23"/>
    </location>
</feature>
<evidence type="ECO:0000256" key="1">
    <source>
        <dbReference type="SAM" id="SignalP"/>
    </source>
</evidence>
<dbReference type="Pfam" id="PF19765">
    <property type="entry name" value="DUF6252"/>
    <property type="match status" value="1"/>
</dbReference>
<sequence length="464" mass="48962">MKKFQLGSWLLLFFLALQFSSCDNEPLEGEFPQEEVVIAEEGQFVATIGGQAWTAGTASAVFDAQNTLVVTGTLTETGQSISLTIENGAVGVFDISAGVGNENSGVYIDANQLNPYISAAALGGFGQLEITEINNTDMTISGNFSFEGVRIALDNEGNPITDGNGDPVIENITISNGAFNSIPYTEDAGGGGGGGGTLDPFFAKVDGEDFIPQTVNTTRNVISNVPMINIIALNTSGEKIRIDIPEDLGVGTFSMEQLSDGTKLIAQYNAGLGTEDLSSNPGTIEITEFNTLAGRIVATFSFTATDPLGFDPTVVEVTEGSFELRYEPAATNVNNSMIATIEGVSWMANFVDAFEFDLSGTQTVTARGYNSETGEMVEISFPMDLAPGSYDFVSMLTPGESIAKFYTEVGGAEYTSTDGSIIVLTNDLSTGGTIQAAFLFFAEDLSGTDPTTYSLTNGEFTVEL</sequence>
<dbReference type="AlphaFoldDB" id="A0A2S0HYV5"/>
<organism evidence="2 3">
    <name type="scientific">Pukyongia salina</name>
    <dbReference type="NCBI Taxonomy" id="2094025"/>
    <lineage>
        <taxon>Bacteria</taxon>
        <taxon>Pseudomonadati</taxon>
        <taxon>Bacteroidota</taxon>
        <taxon>Flavobacteriia</taxon>
        <taxon>Flavobacteriales</taxon>
        <taxon>Flavobacteriaceae</taxon>
        <taxon>Pukyongia</taxon>
    </lineage>
</organism>
<protein>
    <recommendedName>
        <fullName evidence="4">DUF5689 domain-containing protein</fullName>
    </recommendedName>
</protein>
<evidence type="ECO:0008006" key="4">
    <source>
        <dbReference type="Google" id="ProtNLM"/>
    </source>
</evidence>
<dbReference type="EMBL" id="CP027062">
    <property type="protein sequence ID" value="AVI51857.1"/>
    <property type="molecule type" value="Genomic_DNA"/>
</dbReference>
<dbReference type="RefSeq" id="WP_105217097.1">
    <property type="nucleotide sequence ID" value="NZ_CP027062.1"/>
</dbReference>
<evidence type="ECO:0000313" key="3">
    <source>
        <dbReference type="Proteomes" id="UP000238442"/>
    </source>
</evidence>
<name>A0A2S0HYV5_9FLAO</name>
<dbReference type="OrthoDB" id="1399177at2"/>
<gene>
    <name evidence="2" type="ORF">C5O00_12085</name>
</gene>
<proteinExistence type="predicted"/>
<accession>A0A2S0HYV5</accession>
<keyword evidence="3" id="KW-1185">Reference proteome</keyword>
<feature type="chain" id="PRO_5015782951" description="DUF5689 domain-containing protein" evidence="1">
    <location>
        <begin position="24"/>
        <end position="464"/>
    </location>
</feature>
<dbReference type="KEGG" id="aue:C5O00_12085"/>
<evidence type="ECO:0000313" key="2">
    <source>
        <dbReference type="EMBL" id="AVI51857.1"/>
    </source>
</evidence>
<keyword evidence="1" id="KW-0732">Signal</keyword>
<dbReference type="InterPro" id="IPR046219">
    <property type="entry name" value="DUF6252"/>
</dbReference>
<dbReference type="Proteomes" id="UP000238442">
    <property type="component" value="Chromosome"/>
</dbReference>